<protein>
    <submittedName>
        <fullName evidence="3">Amidohydrolase family protein</fullName>
    </submittedName>
</protein>
<reference evidence="3" key="1">
    <citation type="submission" date="2022-08" db="EMBL/GenBank/DDBJ databases">
        <authorList>
            <person name="Vandamme P."/>
            <person name="Hettiarachchi A."/>
            <person name="Peeters C."/>
            <person name="Cnockaert M."/>
            <person name="Carlier A."/>
        </authorList>
    </citation>
    <scope>NUCLEOTIDE SEQUENCE</scope>
    <source>
        <strain evidence="3">LMG 31809</strain>
    </source>
</reference>
<comment type="caution">
    <text evidence="3">The sequence shown here is derived from an EMBL/GenBank/DDBJ whole genome shotgun (WGS) entry which is preliminary data.</text>
</comment>
<dbReference type="InterPro" id="IPR013108">
    <property type="entry name" value="Amidohydro_3"/>
</dbReference>
<name>A0A9X3Z8K8_9PROT</name>
<dbReference type="SUPFAM" id="SSF51338">
    <property type="entry name" value="Composite domain of metallo-dependent hydrolases"/>
    <property type="match status" value="1"/>
</dbReference>
<organism evidence="3 4">
    <name type="scientific">Govanella unica</name>
    <dbReference type="NCBI Taxonomy" id="2975056"/>
    <lineage>
        <taxon>Bacteria</taxon>
        <taxon>Pseudomonadati</taxon>
        <taxon>Pseudomonadota</taxon>
        <taxon>Alphaproteobacteria</taxon>
        <taxon>Emcibacterales</taxon>
        <taxon>Govanellaceae</taxon>
        <taxon>Govanella</taxon>
    </lineage>
</organism>
<reference evidence="3" key="2">
    <citation type="journal article" date="2023" name="Syst. Appl. Microbiol.">
        <title>Govania unica gen. nov., sp. nov., a rare biosphere bacterium that represents a novel family in the class Alphaproteobacteria.</title>
        <authorList>
            <person name="Vandamme P."/>
            <person name="Peeters C."/>
            <person name="Hettiarachchi A."/>
            <person name="Cnockaert M."/>
            <person name="Carlier A."/>
        </authorList>
    </citation>
    <scope>NUCLEOTIDE SEQUENCE</scope>
    <source>
        <strain evidence="3">LMG 31809</strain>
    </source>
</reference>
<dbReference type="RefSeq" id="WP_274944851.1">
    <property type="nucleotide sequence ID" value="NZ_JANWOI010000007.1"/>
</dbReference>
<evidence type="ECO:0000256" key="1">
    <source>
        <dbReference type="SAM" id="SignalP"/>
    </source>
</evidence>
<proteinExistence type="predicted"/>
<feature type="domain" description="Amidohydrolase 3" evidence="2">
    <location>
        <begin position="369"/>
        <end position="533"/>
    </location>
</feature>
<keyword evidence="4" id="KW-1185">Reference proteome</keyword>
<evidence type="ECO:0000313" key="4">
    <source>
        <dbReference type="Proteomes" id="UP001141619"/>
    </source>
</evidence>
<dbReference type="InterPro" id="IPR050378">
    <property type="entry name" value="Metallo-dep_Hydrolases_sf"/>
</dbReference>
<feature type="domain" description="Amidohydrolase 3" evidence="2">
    <location>
        <begin position="76"/>
        <end position="127"/>
    </location>
</feature>
<evidence type="ECO:0000313" key="3">
    <source>
        <dbReference type="EMBL" id="MDA5195136.1"/>
    </source>
</evidence>
<dbReference type="SUPFAM" id="SSF51556">
    <property type="entry name" value="Metallo-dependent hydrolases"/>
    <property type="match status" value="1"/>
</dbReference>
<dbReference type="Proteomes" id="UP001141619">
    <property type="component" value="Unassembled WGS sequence"/>
</dbReference>
<dbReference type="InterPro" id="IPR032466">
    <property type="entry name" value="Metal_Hydrolase"/>
</dbReference>
<dbReference type="PANTHER" id="PTHR11647">
    <property type="entry name" value="HYDRANTOINASE/DIHYDROPYRIMIDINASE FAMILY MEMBER"/>
    <property type="match status" value="1"/>
</dbReference>
<dbReference type="AlphaFoldDB" id="A0A9X3Z8K8"/>
<keyword evidence="1" id="KW-0732">Signal</keyword>
<dbReference type="Pfam" id="PF07969">
    <property type="entry name" value="Amidohydro_3"/>
    <property type="match status" value="2"/>
</dbReference>
<dbReference type="Gene3D" id="3.20.20.140">
    <property type="entry name" value="Metal-dependent hydrolases"/>
    <property type="match status" value="2"/>
</dbReference>
<dbReference type="Gene3D" id="2.30.40.10">
    <property type="entry name" value="Urease, subunit C, domain 1"/>
    <property type="match status" value="1"/>
</dbReference>
<evidence type="ECO:0000259" key="2">
    <source>
        <dbReference type="Pfam" id="PF07969"/>
    </source>
</evidence>
<dbReference type="PANTHER" id="PTHR11647:SF1">
    <property type="entry name" value="COLLAPSIN RESPONSE MEDIATOR PROTEIN"/>
    <property type="match status" value="1"/>
</dbReference>
<dbReference type="InterPro" id="IPR011059">
    <property type="entry name" value="Metal-dep_hydrolase_composite"/>
</dbReference>
<sequence length="555" mass="59195">MRISGRKNLALGLVMSMVCSSLVFVGARAGEQDYDLVIRGGLVYDGLGGEPVQQSVAVRGDRIAYVGPRQDLKARRTIDAKGLAVTPGFIDPHSHILESVVGVDGKFLVEQNLAQGITTAVIGADGALGIQRLKRVKAALATKGTTQNYFCYIGHNGVRNDIMPGAKPVATEAELAQMKAEVEAGMRLGCVGLSAGLMYDPGMFSAPEEIVALARAIQPFDGVFDSHSRDPVNEFLKSELETAEIGIAAGVPAKLGHIKSVGLRNKGQASSLINHVRALRAEGYEIVGDVYPYDGAQTRRLIAVLQFPDRAPISPSEPRAALMDELRASLADPVKRAALKAATEQGVKGGFSWVKAVGYDSIRIVDAPSNPELMDSYISVMAENRGVDGFTLLTDLLLAVDSDVIVTVGAMDETDVQAFIAEPWNMISSDGSYIGKGSVYGASPHPRSSGSFARVLGHYARDLKLITLSEAVRKMTSLPADHLRLYDRGRIVPGAKADIAIFDAATIADKATYVAPQNLAVGMHYVLVNGSLVWAQNKPTGATPGTFIQRQLKKK</sequence>
<accession>A0A9X3Z8K8</accession>
<dbReference type="GO" id="GO:0016810">
    <property type="term" value="F:hydrolase activity, acting on carbon-nitrogen (but not peptide) bonds"/>
    <property type="evidence" value="ECO:0007669"/>
    <property type="project" value="InterPro"/>
</dbReference>
<feature type="signal peptide" evidence="1">
    <location>
        <begin position="1"/>
        <end position="29"/>
    </location>
</feature>
<feature type="chain" id="PRO_5040855107" evidence="1">
    <location>
        <begin position="30"/>
        <end position="555"/>
    </location>
</feature>
<gene>
    <name evidence="3" type="ORF">NYP16_14390</name>
</gene>
<dbReference type="EMBL" id="JANWOI010000007">
    <property type="protein sequence ID" value="MDA5195136.1"/>
    <property type="molecule type" value="Genomic_DNA"/>
</dbReference>